<accession>A0AAE9YU92</accession>
<reference evidence="2 3" key="2">
    <citation type="journal article" date="2022" name="Mar. Drugs">
        <title>Bioassay-Guided Fractionation Leads to the Detection of Cholic Acid Generated by the Rare Thalassomonas sp.</title>
        <authorList>
            <person name="Pheiffer F."/>
            <person name="Schneider Y.K."/>
            <person name="Hansen E.H."/>
            <person name="Andersen J.H."/>
            <person name="Isaksson J."/>
            <person name="Busche T."/>
            <person name="R C."/>
            <person name="Kalinowski J."/>
            <person name="Zyl L.V."/>
            <person name="Trindade M."/>
        </authorList>
    </citation>
    <scope>NUCLEOTIDE SEQUENCE [LARGE SCALE GENOMIC DNA]</scope>
    <source>
        <strain evidence="2 3">A5K-106</strain>
    </source>
</reference>
<organism evidence="2 3">
    <name type="scientific">Thalassomonas actiniarum</name>
    <dbReference type="NCBI Taxonomy" id="485447"/>
    <lineage>
        <taxon>Bacteria</taxon>
        <taxon>Pseudomonadati</taxon>
        <taxon>Pseudomonadota</taxon>
        <taxon>Gammaproteobacteria</taxon>
        <taxon>Alteromonadales</taxon>
        <taxon>Colwelliaceae</taxon>
        <taxon>Thalassomonas</taxon>
    </lineage>
</organism>
<dbReference type="Pfam" id="PF01909">
    <property type="entry name" value="NTP_transf_2"/>
    <property type="match status" value="1"/>
</dbReference>
<evidence type="ECO:0000313" key="2">
    <source>
        <dbReference type="EMBL" id="WDD99617.1"/>
    </source>
</evidence>
<dbReference type="InterPro" id="IPR043519">
    <property type="entry name" value="NT_sf"/>
</dbReference>
<dbReference type="InterPro" id="IPR052548">
    <property type="entry name" value="Type_VII_TA_antitoxin"/>
</dbReference>
<gene>
    <name evidence="2" type="ORF">SG35_002785</name>
</gene>
<dbReference type="Gene3D" id="1.20.120.330">
    <property type="entry name" value="Nucleotidyltransferases domain 2"/>
    <property type="match status" value="1"/>
</dbReference>
<proteinExistence type="predicted"/>
<dbReference type="KEGG" id="tact:SG35_002785"/>
<dbReference type="InterPro" id="IPR007842">
    <property type="entry name" value="HEPN_dom"/>
</dbReference>
<dbReference type="PANTHER" id="PTHR33933:SF1">
    <property type="entry name" value="PROTEIN ADENYLYLTRANSFERASE MNTA-RELATED"/>
    <property type="match status" value="1"/>
</dbReference>
<name>A0AAE9YU92_9GAMM</name>
<sequence>MKTSLAHLPENKQQELQRAVEIIREETELEMLILFGSYARGDWVEDLDPDTLHYRYQSDFDLLIVTETLQQANKIESNNKLTERLLKAIHRTPVSLIAEDIHFVNKRLRKSQYFYIDVKREGIILFDSGKFELADPVEITVQERKKLAQEDFEYWFGGASGFLKMYNSALSENELNIAAFLLHQVTERLYSAILLVFTRYKPSSHDLTKLARRVASAEPQFLTVFPQSTEEERARFKLLRKAYVDARYKPSFSITKQELTWLAQRVDYLQALTEKLCREKIASFV</sequence>
<dbReference type="AlphaFoldDB" id="A0AAE9YU92"/>
<dbReference type="Gene3D" id="3.30.460.10">
    <property type="entry name" value="Beta Polymerase, domain 2"/>
    <property type="match status" value="1"/>
</dbReference>
<feature type="domain" description="HEPN" evidence="1">
    <location>
        <begin position="156"/>
        <end position="276"/>
    </location>
</feature>
<dbReference type="Pfam" id="PF05168">
    <property type="entry name" value="HEPN"/>
    <property type="match status" value="1"/>
</dbReference>
<dbReference type="RefSeq" id="WP_044835037.1">
    <property type="nucleotide sequence ID" value="NZ_CP059735.1"/>
</dbReference>
<protein>
    <submittedName>
        <fullName evidence="2">HEPN domain-containing protein</fullName>
    </submittedName>
</protein>
<dbReference type="PROSITE" id="PS50910">
    <property type="entry name" value="HEPN"/>
    <property type="match status" value="1"/>
</dbReference>
<evidence type="ECO:0000313" key="3">
    <source>
        <dbReference type="Proteomes" id="UP000032568"/>
    </source>
</evidence>
<dbReference type="Proteomes" id="UP000032568">
    <property type="component" value="Chromosome"/>
</dbReference>
<dbReference type="SUPFAM" id="SSF81593">
    <property type="entry name" value="Nucleotidyltransferase substrate binding subunit/domain"/>
    <property type="match status" value="1"/>
</dbReference>
<dbReference type="SUPFAM" id="SSF81301">
    <property type="entry name" value="Nucleotidyltransferase"/>
    <property type="match status" value="1"/>
</dbReference>
<reference evidence="2 3" key="1">
    <citation type="journal article" date="2015" name="Genome Announc.">
        <title>Draft Genome Sequences of Marine Isolates of Thalassomonas viridans and Thalassomonas actiniarum.</title>
        <authorList>
            <person name="Olonade I."/>
            <person name="van Zyl L.J."/>
            <person name="Trindade M."/>
        </authorList>
    </citation>
    <scope>NUCLEOTIDE SEQUENCE [LARGE SCALE GENOMIC DNA]</scope>
    <source>
        <strain evidence="2 3">A5K-106</strain>
    </source>
</reference>
<dbReference type="InterPro" id="IPR002934">
    <property type="entry name" value="Polymerase_NTP_transf_dom"/>
</dbReference>
<keyword evidence="3" id="KW-1185">Reference proteome</keyword>
<dbReference type="PANTHER" id="PTHR33933">
    <property type="entry name" value="NUCLEOTIDYLTRANSFERASE"/>
    <property type="match status" value="1"/>
</dbReference>
<dbReference type="EMBL" id="CP059735">
    <property type="protein sequence ID" value="WDD99617.1"/>
    <property type="molecule type" value="Genomic_DNA"/>
</dbReference>
<dbReference type="CDD" id="cd05403">
    <property type="entry name" value="NT_KNTase_like"/>
    <property type="match status" value="1"/>
</dbReference>
<dbReference type="SMART" id="SM00748">
    <property type="entry name" value="HEPN"/>
    <property type="match status" value="1"/>
</dbReference>
<evidence type="ECO:0000259" key="1">
    <source>
        <dbReference type="PROSITE" id="PS50910"/>
    </source>
</evidence>
<dbReference type="GO" id="GO:0016779">
    <property type="term" value="F:nucleotidyltransferase activity"/>
    <property type="evidence" value="ECO:0007669"/>
    <property type="project" value="InterPro"/>
</dbReference>